<dbReference type="Proteomes" id="UP001633002">
    <property type="component" value="Unassembled WGS sequence"/>
</dbReference>
<dbReference type="EMBL" id="JBJQOH010000001">
    <property type="protein sequence ID" value="KAL3699694.1"/>
    <property type="molecule type" value="Genomic_DNA"/>
</dbReference>
<dbReference type="AlphaFoldDB" id="A0ABD3IDW0"/>
<keyword evidence="2" id="KW-1185">Reference proteome</keyword>
<evidence type="ECO:0000313" key="1">
    <source>
        <dbReference type="EMBL" id="KAL3699694.1"/>
    </source>
</evidence>
<name>A0ABD3IDW0_9MARC</name>
<dbReference type="Pfam" id="PF14223">
    <property type="entry name" value="Retrotran_gag_2"/>
    <property type="match status" value="1"/>
</dbReference>
<gene>
    <name evidence="1" type="ORF">R1sor_017716</name>
</gene>
<proteinExistence type="predicted"/>
<organism evidence="1 2">
    <name type="scientific">Riccia sorocarpa</name>
    <dbReference type="NCBI Taxonomy" id="122646"/>
    <lineage>
        <taxon>Eukaryota</taxon>
        <taxon>Viridiplantae</taxon>
        <taxon>Streptophyta</taxon>
        <taxon>Embryophyta</taxon>
        <taxon>Marchantiophyta</taxon>
        <taxon>Marchantiopsida</taxon>
        <taxon>Marchantiidae</taxon>
        <taxon>Marchantiales</taxon>
        <taxon>Ricciaceae</taxon>
        <taxon>Riccia</taxon>
    </lineage>
</organism>
<reference evidence="1 2" key="1">
    <citation type="submission" date="2024-09" db="EMBL/GenBank/DDBJ databases">
        <title>Chromosome-scale assembly of Riccia sorocarpa.</title>
        <authorList>
            <person name="Paukszto L."/>
        </authorList>
    </citation>
    <scope>NUCLEOTIDE SEQUENCE [LARGE SCALE GENOMIC DNA]</scope>
    <source>
        <strain evidence="1">LP-2024</strain>
        <tissue evidence="1">Aerial parts of the thallus</tissue>
    </source>
</reference>
<evidence type="ECO:0000313" key="2">
    <source>
        <dbReference type="Proteomes" id="UP001633002"/>
    </source>
</evidence>
<accession>A0ABD3IDW0</accession>
<sequence>MRYLLSSRQLFKHVDVSLPVPSHKDEKAKWESEEIEARTQIVLNVKPSQHIHIHKCDNANAMWDKLEQKDEDDVQSILLEEELQRKKRSNSITSASALAVSSTGKQPYMRRNLKDVKKKIDKSKSTCRACGQKGHWKGDPECLTPNGGHGGASANIDVVLAAHEISTRQKPNMIASCAQSRHFIRIDSAADVHIQG</sequence>
<comment type="caution">
    <text evidence="1">The sequence shown here is derived from an EMBL/GenBank/DDBJ whole genome shotgun (WGS) entry which is preliminary data.</text>
</comment>
<protein>
    <submittedName>
        <fullName evidence="1">Uncharacterized protein</fullName>
    </submittedName>
</protein>